<dbReference type="Proteomes" id="UP000608662">
    <property type="component" value="Unassembled WGS sequence"/>
</dbReference>
<dbReference type="PROSITE" id="PS51118">
    <property type="entry name" value="HTH_HXLR"/>
    <property type="match status" value="1"/>
</dbReference>
<evidence type="ECO:0000313" key="5">
    <source>
        <dbReference type="EMBL" id="NLV08558.1"/>
    </source>
</evidence>
<evidence type="ECO:0000256" key="3">
    <source>
        <dbReference type="ARBA" id="ARBA00023163"/>
    </source>
</evidence>
<evidence type="ECO:0000256" key="2">
    <source>
        <dbReference type="ARBA" id="ARBA00023125"/>
    </source>
</evidence>
<dbReference type="InterPro" id="IPR036390">
    <property type="entry name" value="WH_DNA-bd_sf"/>
</dbReference>
<sequence length="121" mass="13516">MDRTGDEYSVGNGGHDMGPLTAAAAIVGKKWHPRIVVELLRDGPLGFNDLKESVDGISDKVLSESLDDLQERDIVHRTVIDDKPVRVEYSLTEWGEELEQVVSAMDEWGTRYLDRTDDSGE</sequence>
<reference evidence="5" key="1">
    <citation type="submission" date="2019-12" db="EMBL/GenBank/DDBJ databases">
        <title>Whole-genome sequence of Halomicrobium mukohataei pws1.</title>
        <authorList>
            <person name="Verma D.K."/>
            <person name="Gopal K."/>
            <person name="Prasad E.S."/>
        </authorList>
    </citation>
    <scope>NUCLEOTIDE SEQUENCE</scope>
    <source>
        <strain evidence="5">Pws1</strain>
    </source>
</reference>
<keyword evidence="3" id="KW-0804">Transcription</keyword>
<dbReference type="RefSeq" id="WP_170092569.1">
    <property type="nucleotide sequence ID" value="NZ_WOYG01000001.1"/>
</dbReference>
<accession>A0A847UBU6</accession>
<keyword evidence="2" id="KW-0238">DNA-binding</keyword>
<dbReference type="GO" id="GO:0003677">
    <property type="term" value="F:DNA binding"/>
    <property type="evidence" value="ECO:0007669"/>
    <property type="project" value="UniProtKB-KW"/>
</dbReference>
<dbReference type="PANTHER" id="PTHR33204">
    <property type="entry name" value="TRANSCRIPTIONAL REGULATOR, MARR FAMILY"/>
    <property type="match status" value="1"/>
</dbReference>
<evidence type="ECO:0000259" key="4">
    <source>
        <dbReference type="PROSITE" id="PS51118"/>
    </source>
</evidence>
<dbReference type="AlphaFoldDB" id="A0A847UBU6"/>
<dbReference type="InterPro" id="IPR002577">
    <property type="entry name" value="HTH_HxlR"/>
</dbReference>
<dbReference type="Pfam" id="PF01638">
    <property type="entry name" value="HxlR"/>
    <property type="match status" value="1"/>
</dbReference>
<feature type="domain" description="HTH hxlR-type" evidence="4">
    <location>
        <begin position="18"/>
        <end position="117"/>
    </location>
</feature>
<evidence type="ECO:0000313" key="6">
    <source>
        <dbReference type="Proteomes" id="UP000608662"/>
    </source>
</evidence>
<evidence type="ECO:0000256" key="1">
    <source>
        <dbReference type="ARBA" id="ARBA00023015"/>
    </source>
</evidence>
<dbReference type="Gene3D" id="1.10.10.10">
    <property type="entry name" value="Winged helix-like DNA-binding domain superfamily/Winged helix DNA-binding domain"/>
    <property type="match status" value="1"/>
</dbReference>
<comment type="caution">
    <text evidence="5">The sequence shown here is derived from an EMBL/GenBank/DDBJ whole genome shotgun (WGS) entry which is preliminary data.</text>
</comment>
<dbReference type="PANTHER" id="PTHR33204:SF18">
    <property type="entry name" value="TRANSCRIPTIONAL REGULATORY PROTEIN"/>
    <property type="match status" value="1"/>
</dbReference>
<protein>
    <submittedName>
        <fullName evidence="5">Transcriptional regulator</fullName>
    </submittedName>
</protein>
<dbReference type="OrthoDB" id="10490at2157"/>
<gene>
    <name evidence="5" type="ORF">GOC74_01225</name>
</gene>
<name>A0A847UBU6_9EURY</name>
<dbReference type="InterPro" id="IPR036388">
    <property type="entry name" value="WH-like_DNA-bd_sf"/>
</dbReference>
<dbReference type="EMBL" id="WOYG01000001">
    <property type="protein sequence ID" value="NLV08558.1"/>
    <property type="molecule type" value="Genomic_DNA"/>
</dbReference>
<proteinExistence type="predicted"/>
<dbReference type="SUPFAM" id="SSF46785">
    <property type="entry name" value="Winged helix' DNA-binding domain"/>
    <property type="match status" value="1"/>
</dbReference>
<organism evidence="5 6">
    <name type="scientific">Halomicrobium mukohataei</name>
    <dbReference type="NCBI Taxonomy" id="57705"/>
    <lineage>
        <taxon>Archaea</taxon>
        <taxon>Methanobacteriati</taxon>
        <taxon>Methanobacteriota</taxon>
        <taxon>Stenosarchaea group</taxon>
        <taxon>Halobacteria</taxon>
        <taxon>Halobacteriales</taxon>
        <taxon>Haloarculaceae</taxon>
        <taxon>Halomicrobium</taxon>
    </lineage>
</organism>
<keyword evidence="1" id="KW-0805">Transcription regulation</keyword>